<organism evidence="2 3">
    <name type="scientific">Lyngbya aestuarii BL J</name>
    <dbReference type="NCBI Taxonomy" id="1348334"/>
    <lineage>
        <taxon>Bacteria</taxon>
        <taxon>Bacillati</taxon>
        <taxon>Cyanobacteriota</taxon>
        <taxon>Cyanophyceae</taxon>
        <taxon>Oscillatoriophycideae</taxon>
        <taxon>Oscillatoriales</taxon>
        <taxon>Microcoleaceae</taxon>
        <taxon>Lyngbya</taxon>
    </lineage>
</organism>
<feature type="region of interest" description="Disordered" evidence="1">
    <location>
        <begin position="139"/>
        <end position="159"/>
    </location>
</feature>
<gene>
    <name evidence="2" type="ORF">M595_0462</name>
</gene>
<dbReference type="OrthoDB" id="513429at2"/>
<feature type="region of interest" description="Disordered" evidence="1">
    <location>
        <begin position="1"/>
        <end position="20"/>
    </location>
</feature>
<accession>U7QNK1</accession>
<reference evidence="2 3" key="1">
    <citation type="journal article" date="2013" name="Front. Microbiol.">
        <title>Comparative genomic analyses of the cyanobacterium, Lyngbya aestuarii BL J, a powerful hydrogen producer.</title>
        <authorList>
            <person name="Kothari A."/>
            <person name="Vaughn M."/>
            <person name="Garcia-Pichel F."/>
        </authorList>
    </citation>
    <scope>NUCLEOTIDE SEQUENCE [LARGE SCALE GENOMIC DNA]</scope>
    <source>
        <strain evidence="2 3">BL J</strain>
    </source>
</reference>
<dbReference type="Proteomes" id="UP000017127">
    <property type="component" value="Unassembled WGS sequence"/>
</dbReference>
<proteinExistence type="predicted"/>
<sequence>MSEDRFTSPHPKKPPSRPSQRNFLINLTLRVLRGLIDQLEEIVSQLENPSSPENSRNRQQKKPSLRYQLSRILSPIRRILPDSVNRILPDPILAIAIGVIVMILSSQIIQQFSSHEPSLEIVETKTSQPTPSEIIIDQSEDETPSEAPQLEETPPQLPQSIPQLEETLPELPQSTSQLQQNETLPLVENLESLSEDQNESILESESLPKNSNQIPMFLVATASQMPVNLISPPGLALTSKSYLITTIQAKMKKSITKISPEIMISVRANFSANLLRVELNESWYELSENKQNQIAQVLFDQAQNFDFTRIELIETSGKPLARSAVIGSNIVILNRRKSAH</sequence>
<dbReference type="EMBL" id="AUZM01000003">
    <property type="protein sequence ID" value="ERT09554.1"/>
    <property type="molecule type" value="Genomic_DNA"/>
</dbReference>
<evidence type="ECO:0000313" key="2">
    <source>
        <dbReference type="EMBL" id="ERT09554.1"/>
    </source>
</evidence>
<dbReference type="RefSeq" id="WP_023064433.1">
    <property type="nucleotide sequence ID" value="NZ_AUZM01000003.1"/>
</dbReference>
<evidence type="ECO:0000313" key="3">
    <source>
        <dbReference type="Proteomes" id="UP000017127"/>
    </source>
</evidence>
<dbReference type="AlphaFoldDB" id="U7QNK1"/>
<comment type="caution">
    <text evidence="2">The sequence shown here is derived from an EMBL/GenBank/DDBJ whole genome shotgun (WGS) entry which is preliminary data.</text>
</comment>
<protein>
    <submittedName>
        <fullName evidence="2">Uncharacterized protein</fullName>
    </submittedName>
</protein>
<keyword evidence="3" id="KW-1185">Reference proteome</keyword>
<name>U7QNK1_9CYAN</name>
<evidence type="ECO:0000256" key="1">
    <source>
        <dbReference type="SAM" id="MobiDB-lite"/>
    </source>
</evidence>